<dbReference type="InterPro" id="IPR019417">
    <property type="entry name" value="DUF2415"/>
</dbReference>
<proteinExistence type="predicted"/>
<name>A0A6A6U097_9PEZI</name>
<dbReference type="OrthoDB" id="418169at2759"/>
<keyword evidence="4" id="KW-1185">Reference proteome</keyword>
<feature type="region of interest" description="Disordered" evidence="1">
    <location>
        <begin position="472"/>
        <end position="509"/>
    </location>
</feature>
<sequence length="698" mass="77833">MAYDDSFTSHPYETTTIVLPTRRFFPAKILIKHWQLRNLISSDEPNIINYVSHTKILRLDLNTNKVSLIVDLAKVIDFSPELAFTPRCSASGYGWICVGGEDGGLIAIININAHTSDAADVDEQLPIDFDRRTDRTRPATVRLDSVGSSIINSINIYKIKGNPKARIQDDVVAVLTNNDHTVRVLSLSEGIETACLDVEFPVNHATISPDGETLVAVGDHQQAYFFEKIMLDPYESKISTANYASSHCRWVLLNIAKLHVPRRSGISGYFSTAWSSSSALCAVASENGYVSILDMNKIRAGASGEDALITVVSSTRPDSDPGPGSIRTLHFCPNPWELLIWTEGRDRICVADLRYLLNSRQVLHLRPDAANTSEIKVERGKGTEPATIRPSDYDPASGAAQFIRRLRQNRESVVVEATPHSEDRSSRSGSRRRVVRLLRNADSISPDSADAEAAIEGLDFDERMILEVLRTATHSSDSTTAGTTTAPPRSIRYRRSELEASESGTREREDVRDALNIALRRHRGDSERFHPHSLPRRQSSIVISTDDGQPASTSGRSWAELRAELLPTENSSRSQTRAARLSGDRWPNALPVDINERLRRTRREDEELGLGDNRRVQRAREREARLRERYRLTSQDQHLLRLSAVNHRADGEEASGIMSAGLVISPDGQTFWAGSEKGIFEFKLNMRHLMSFPGIEAR</sequence>
<dbReference type="Proteomes" id="UP000799302">
    <property type="component" value="Unassembled WGS sequence"/>
</dbReference>
<dbReference type="Pfam" id="PF10313">
    <property type="entry name" value="DUF2415"/>
    <property type="match status" value="1"/>
</dbReference>
<protein>
    <recommendedName>
        <fullName evidence="2">DUF2415 domain-containing protein</fullName>
    </recommendedName>
</protein>
<dbReference type="InterPro" id="IPR036322">
    <property type="entry name" value="WD40_repeat_dom_sf"/>
</dbReference>
<evidence type="ECO:0000313" key="3">
    <source>
        <dbReference type="EMBL" id="KAF2665749.1"/>
    </source>
</evidence>
<feature type="compositionally biased region" description="Low complexity" evidence="1">
    <location>
        <begin position="472"/>
        <end position="486"/>
    </location>
</feature>
<dbReference type="InterPro" id="IPR015943">
    <property type="entry name" value="WD40/YVTN_repeat-like_dom_sf"/>
</dbReference>
<reference evidence="3" key="1">
    <citation type="journal article" date="2020" name="Stud. Mycol.">
        <title>101 Dothideomycetes genomes: a test case for predicting lifestyles and emergence of pathogens.</title>
        <authorList>
            <person name="Haridas S."/>
            <person name="Albert R."/>
            <person name="Binder M."/>
            <person name="Bloem J."/>
            <person name="Labutti K."/>
            <person name="Salamov A."/>
            <person name="Andreopoulos B."/>
            <person name="Baker S."/>
            <person name="Barry K."/>
            <person name="Bills G."/>
            <person name="Bluhm B."/>
            <person name="Cannon C."/>
            <person name="Castanera R."/>
            <person name="Culley D."/>
            <person name="Daum C."/>
            <person name="Ezra D."/>
            <person name="Gonzalez J."/>
            <person name="Henrissat B."/>
            <person name="Kuo A."/>
            <person name="Liang C."/>
            <person name="Lipzen A."/>
            <person name="Lutzoni F."/>
            <person name="Magnuson J."/>
            <person name="Mondo S."/>
            <person name="Nolan M."/>
            <person name="Ohm R."/>
            <person name="Pangilinan J."/>
            <person name="Park H.-J."/>
            <person name="Ramirez L."/>
            <person name="Alfaro M."/>
            <person name="Sun H."/>
            <person name="Tritt A."/>
            <person name="Yoshinaga Y."/>
            <person name="Zwiers L.-H."/>
            <person name="Turgeon B."/>
            <person name="Goodwin S."/>
            <person name="Spatafora J."/>
            <person name="Crous P."/>
            <person name="Grigoriev I."/>
        </authorList>
    </citation>
    <scope>NUCLEOTIDE SEQUENCE</scope>
    <source>
        <strain evidence="3">CBS 115976</strain>
    </source>
</reference>
<evidence type="ECO:0000259" key="2">
    <source>
        <dbReference type="Pfam" id="PF10313"/>
    </source>
</evidence>
<dbReference type="PANTHER" id="PTHR43991">
    <property type="entry name" value="WD REPEAT PROTEIN (AFU_ORTHOLOGUE AFUA_8G05640)-RELATED"/>
    <property type="match status" value="1"/>
</dbReference>
<gene>
    <name evidence="3" type="ORF">BT63DRAFT_428702</name>
</gene>
<feature type="domain" description="DUF2415" evidence="2">
    <location>
        <begin position="324"/>
        <end position="364"/>
    </location>
</feature>
<dbReference type="SUPFAM" id="SSF50978">
    <property type="entry name" value="WD40 repeat-like"/>
    <property type="match status" value="1"/>
</dbReference>
<dbReference type="EMBL" id="MU004240">
    <property type="protein sequence ID" value="KAF2665749.1"/>
    <property type="molecule type" value="Genomic_DNA"/>
</dbReference>
<accession>A0A6A6U097</accession>
<evidence type="ECO:0000313" key="4">
    <source>
        <dbReference type="Proteomes" id="UP000799302"/>
    </source>
</evidence>
<organism evidence="3 4">
    <name type="scientific">Microthyrium microscopicum</name>
    <dbReference type="NCBI Taxonomy" id="703497"/>
    <lineage>
        <taxon>Eukaryota</taxon>
        <taxon>Fungi</taxon>
        <taxon>Dikarya</taxon>
        <taxon>Ascomycota</taxon>
        <taxon>Pezizomycotina</taxon>
        <taxon>Dothideomycetes</taxon>
        <taxon>Dothideomycetes incertae sedis</taxon>
        <taxon>Microthyriales</taxon>
        <taxon>Microthyriaceae</taxon>
        <taxon>Microthyrium</taxon>
    </lineage>
</organism>
<dbReference type="PANTHER" id="PTHR43991:SF9">
    <property type="entry name" value="DUF2415 DOMAIN-CONTAINING PROTEIN"/>
    <property type="match status" value="1"/>
</dbReference>
<evidence type="ECO:0000256" key="1">
    <source>
        <dbReference type="SAM" id="MobiDB-lite"/>
    </source>
</evidence>
<dbReference type="AlphaFoldDB" id="A0A6A6U097"/>
<feature type="compositionally biased region" description="Basic and acidic residues" evidence="1">
    <location>
        <begin position="494"/>
        <end position="509"/>
    </location>
</feature>
<dbReference type="Gene3D" id="2.130.10.10">
    <property type="entry name" value="YVTN repeat-like/Quinoprotein amine dehydrogenase"/>
    <property type="match status" value="1"/>
</dbReference>